<evidence type="ECO:0000313" key="7">
    <source>
        <dbReference type="Proteomes" id="UP000675881"/>
    </source>
</evidence>
<dbReference type="InterPro" id="IPR042127">
    <property type="entry name" value="TMEM45"/>
</dbReference>
<evidence type="ECO:0000256" key="4">
    <source>
        <dbReference type="ARBA" id="ARBA00022989"/>
    </source>
</evidence>
<comment type="subcellular location">
    <subcellularLocation>
        <location evidence="1">Membrane</location>
        <topology evidence="1">Multi-pass membrane protein</topology>
    </subcellularLocation>
</comment>
<proteinExistence type="inferred from homology"/>
<organism evidence="6 7">
    <name type="scientific">Lepeophtheirus salmonis</name>
    <name type="common">Salmon louse</name>
    <name type="synonym">Caligus salmonis</name>
    <dbReference type="NCBI Taxonomy" id="72036"/>
    <lineage>
        <taxon>Eukaryota</taxon>
        <taxon>Metazoa</taxon>
        <taxon>Ecdysozoa</taxon>
        <taxon>Arthropoda</taxon>
        <taxon>Crustacea</taxon>
        <taxon>Multicrustacea</taxon>
        <taxon>Hexanauplia</taxon>
        <taxon>Copepoda</taxon>
        <taxon>Siphonostomatoida</taxon>
        <taxon>Caligidae</taxon>
        <taxon>Lepeophtheirus</taxon>
    </lineage>
</organism>
<keyword evidence="3" id="KW-0812">Transmembrane</keyword>
<dbReference type="EMBL" id="HG994585">
    <property type="protein sequence ID" value="CAF2965314.1"/>
    <property type="molecule type" value="Genomic_DNA"/>
</dbReference>
<evidence type="ECO:0000313" key="6">
    <source>
        <dbReference type="EMBL" id="CAF2965314.1"/>
    </source>
</evidence>
<accession>A0A7R8CXT9</accession>
<name>A0A7R8CXT9_LEPSM</name>
<evidence type="ECO:0000256" key="3">
    <source>
        <dbReference type="ARBA" id="ARBA00022692"/>
    </source>
</evidence>
<keyword evidence="5" id="KW-0472">Membrane</keyword>
<reference evidence="6" key="1">
    <citation type="submission" date="2021-02" db="EMBL/GenBank/DDBJ databases">
        <authorList>
            <person name="Bekaert M."/>
        </authorList>
    </citation>
    <scope>NUCLEOTIDE SEQUENCE</scope>
    <source>
        <strain evidence="6">IoA-00</strain>
    </source>
</reference>
<keyword evidence="7" id="KW-1185">Reference proteome</keyword>
<dbReference type="OrthoDB" id="6504688at2759"/>
<dbReference type="PANTHER" id="PTHR16007:SF15">
    <property type="entry name" value="TRANSMEMBRANE PROTEIN 45B"/>
    <property type="match status" value="1"/>
</dbReference>
<evidence type="ECO:0000256" key="1">
    <source>
        <dbReference type="ARBA" id="ARBA00004141"/>
    </source>
</evidence>
<comment type="similarity">
    <text evidence="2">Belongs to the TMEM45 family.</text>
</comment>
<dbReference type="Pfam" id="PF04819">
    <property type="entry name" value="DUF716"/>
    <property type="match status" value="1"/>
</dbReference>
<keyword evidence="4" id="KW-1133">Transmembrane helix</keyword>
<gene>
    <name evidence="6" type="ORF">LSAA_11596</name>
</gene>
<dbReference type="Proteomes" id="UP000675881">
    <property type="component" value="Chromosome 6"/>
</dbReference>
<evidence type="ECO:0000256" key="2">
    <source>
        <dbReference type="ARBA" id="ARBA00006948"/>
    </source>
</evidence>
<protein>
    <submittedName>
        <fullName evidence="6">(salmon louse) hypothetical protein</fullName>
    </submittedName>
</protein>
<sequence>MQLYVGKNGYSSRTCTKYRYRDRKTNMYKNIPLESWIKLFASLIGIAGEIVTGLSPEGELGAHNSQHCVMYCLFGVQSITTFLGAVAFGGEIYGSLACTLFTILELVKRRNFSVFLLRSGSIILQGTWFFHVGLILYPISESIHWDPNSHRDLMLIPIYFILHVLSIFTFIGIIGLTFYKNNKDKLKNARYAVLNANNRLLPLTSSSDSDTMDLNL</sequence>
<dbReference type="InterPro" id="IPR006904">
    <property type="entry name" value="DUF716"/>
</dbReference>
<dbReference type="GO" id="GO:0016020">
    <property type="term" value="C:membrane"/>
    <property type="evidence" value="ECO:0007669"/>
    <property type="project" value="UniProtKB-SubCell"/>
</dbReference>
<evidence type="ECO:0000256" key="5">
    <source>
        <dbReference type="ARBA" id="ARBA00023136"/>
    </source>
</evidence>
<dbReference type="AlphaFoldDB" id="A0A7R8CXT9"/>
<dbReference type="PANTHER" id="PTHR16007">
    <property type="entry name" value="EPIDIDYMAL MEMBRANE PROTEIN E9-RELATED"/>
    <property type="match status" value="1"/>
</dbReference>